<evidence type="ECO:0000313" key="3">
    <source>
        <dbReference type="Proteomes" id="UP000179627"/>
    </source>
</evidence>
<evidence type="ECO:0000313" key="2">
    <source>
        <dbReference type="EMBL" id="OHV38032.1"/>
    </source>
</evidence>
<proteinExistence type="predicted"/>
<reference evidence="3" key="1">
    <citation type="submission" date="2016-07" db="EMBL/GenBank/DDBJ databases">
        <title>Sequence Frankia sp. strain CcI1.17.</title>
        <authorList>
            <person name="Ghodhbane-Gtari F."/>
            <person name="Swanson E."/>
            <person name="Gueddou A."/>
            <person name="Morris K."/>
            <person name="Hezbri K."/>
            <person name="Ktari A."/>
            <person name="Nouioui I."/>
            <person name="Abebe-Akele F."/>
            <person name="Simpson S."/>
            <person name="Thomas K."/>
            <person name="Gtari M."/>
            <person name="Tisa L.S."/>
            <person name="Hurst S."/>
        </authorList>
    </citation>
    <scope>NUCLEOTIDE SEQUENCE [LARGE SCALE GENOMIC DNA]</scope>
    <source>
        <strain evidence="3">Cc1.17</strain>
    </source>
</reference>
<name>A0A1S1QY93_9ACTN</name>
<accession>A0A1S1QY93</accession>
<dbReference type="AlphaFoldDB" id="A0A1S1QY93"/>
<evidence type="ECO:0000256" key="1">
    <source>
        <dbReference type="SAM" id="Phobius"/>
    </source>
</evidence>
<protein>
    <submittedName>
        <fullName evidence="2">Uncharacterized protein</fullName>
    </submittedName>
</protein>
<keyword evidence="3" id="KW-1185">Reference proteome</keyword>
<keyword evidence="1" id="KW-0472">Membrane</keyword>
<feature type="transmembrane region" description="Helical" evidence="1">
    <location>
        <begin position="178"/>
        <end position="200"/>
    </location>
</feature>
<dbReference type="EMBL" id="MBLM01000110">
    <property type="protein sequence ID" value="OHV38032.1"/>
    <property type="molecule type" value="Genomic_DNA"/>
</dbReference>
<keyword evidence="1" id="KW-0812">Transmembrane</keyword>
<organism evidence="2 3">
    <name type="scientific">Parafrankia colletiae</name>
    <dbReference type="NCBI Taxonomy" id="573497"/>
    <lineage>
        <taxon>Bacteria</taxon>
        <taxon>Bacillati</taxon>
        <taxon>Actinomycetota</taxon>
        <taxon>Actinomycetes</taxon>
        <taxon>Frankiales</taxon>
        <taxon>Frankiaceae</taxon>
        <taxon>Parafrankia</taxon>
    </lineage>
</organism>
<dbReference type="OrthoDB" id="3204564at2"/>
<gene>
    <name evidence="2" type="ORF">CC117_16400</name>
</gene>
<keyword evidence="1" id="KW-1133">Transmembrane helix</keyword>
<dbReference type="Proteomes" id="UP000179627">
    <property type="component" value="Unassembled WGS sequence"/>
</dbReference>
<sequence>MELVSTYSHLSDRLFAEQIMESIKERHGVDLRAIFANDALSERKKARIARVRLLEALLEEVGRPGSGATGLVATDFDEDTALERMLDTEVDIEPNLSMTRSDANFVMGLRGDDVRLYLSSLTKRFENMQNAKTPGQLAIELVSGGLVSVGVPMAVETIKALRAGQALLTAIRTGITSIGLKTAIGAVVVVLVGFLLYLFLENPKKILGMVINDTDEHFVVKDWEKGVDGKKAGDLYLAFGHMASFMQDNEGGLISPKVQIRARINFGPNDPENLVFAGIYFADRNFGMRGAEGVMIFSSPKIRFAHLFAVPYFEDNGTYIGFVTEGEDIEKIYKDFYGKRQVSVSYTERNYRLAANVNAPRGGVVACIASIVQ</sequence>
<comment type="caution">
    <text evidence="2">The sequence shown here is derived from an EMBL/GenBank/DDBJ whole genome shotgun (WGS) entry which is preliminary data.</text>
</comment>